<evidence type="ECO:0000313" key="3">
    <source>
        <dbReference type="Proteomes" id="UP000708208"/>
    </source>
</evidence>
<proteinExistence type="predicted"/>
<dbReference type="OrthoDB" id="6161812at2759"/>
<gene>
    <name evidence="2" type="ORF">AFUS01_LOCUS8682</name>
</gene>
<dbReference type="EMBL" id="CAJVCH010060714">
    <property type="protein sequence ID" value="CAG7719351.1"/>
    <property type="molecule type" value="Genomic_DNA"/>
</dbReference>
<name>A0A8J2JGP7_9HEXA</name>
<comment type="caution">
    <text evidence="2">The sequence shown here is derived from an EMBL/GenBank/DDBJ whole genome shotgun (WGS) entry which is preliminary data.</text>
</comment>
<protein>
    <recommendedName>
        <fullName evidence="1">NB-ARC domain-containing protein</fullName>
    </recommendedName>
</protein>
<dbReference type="InterPro" id="IPR002182">
    <property type="entry name" value="NB-ARC"/>
</dbReference>
<dbReference type="Proteomes" id="UP000708208">
    <property type="component" value="Unassembled WGS sequence"/>
</dbReference>
<dbReference type="Pfam" id="PF00931">
    <property type="entry name" value="NB-ARC"/>
    <property type="match status" value="1"/>
</dbReference>
<reference evidence="2" key="1">
    <citation type="submission" date="2021-06" db="EMBL/GenBank/DDBJ databases">
        <authorList>
            <person name="Hodson N. C."/>
            <person name="Mongue J. A."/>
            <person name="Jaron S. K."/>
        </authorList>
    </citation>
    <scope>NUCLEOTIDE SEQUENCE</scope>
</reference>
<evidence type="ECO:0000259" key="1">
    <source>
        <dbReference type="Pfam" id="PF00931"/>
    </source>
</evidence>
<evidence type="ECO:0000313" key="2">
    <source>
        <dbReference type="EMBL" id="CAG7719351.1"/>
    </source>
</evidence>
<keyword evidence="3" id="KW-1185">Reference proteome</keyword>
<feature type="domain" description="NB-ARC" evidence="1">
    <location>
        <begin position="74"/>
        <end position="167"/>
    </location>
</feature>
<dbReference type="AlphaFoldDB" id="A0A8J2JGP7"/>
<organism evidence="2 3">
    <name type="scientific">Allacma fusca</name>
    <dbReference type="NCBI Taxonomy" id="39272"/>
    <lineage>
        <taxon>Eukaryota</taxon>
        <taxon>Metazoa</taxon>
        <taxon>Ecdysozoa</taxon>
        <taxon>Arthropoda</taxon>
        <taxon>Hexapoda</taxon>
        <taxon>Collembola</taxon>
        <taxon>Symphypleona</taxon>
        <taxon>Sminthuridae</taxon>
        <taxon>Allacma</taxon>
    </lineage>
</organism>
<accession>A0A8J2JGP7</accession>
<sequence>MAAQPKFKTTGQKISRSIFYIGTQTIAVQTPFPTKQPIRIESFNIKDPLDTDDDEDKTIHELHKEIQATVESNMKDTKINSFIWSITGVAGSGKTQYALKYIYKYKHEYDHCYLMNASTAQNANKSFLDIESDLKLNGITILKKGASVENVYNGTLTKRCLIVFDAIDCGTNFVKTDYGKFFPPTLKTGWKQPVIIVTSKNRDWELHKIVKVRGNHGVRRYP</sequence>